<evidence type="ECO:0000256" key="1">
    <source>
        <dbReference type="SAM" id="Phobius"/>
    </source>
</evidence>
<accession>A0A061IRQ1</accession>
<proteinExistence type="predicted"/>
<feature type="transmembrane region" description="Helical" evidence="1">
    <location>
        <begin position="24"/>
        <end position="44"/>
    </location>
</feature>
<keyword evidence="3" id="KW-1185">Reference proteome</keyword>
<evidence type="ECO:0000313" key="2">
    <source>
        <dbReference type="EMBL" id="ESL04809.1"/>
    </source>
</evidence>
<evidence type="ECO:0000313" key="3">
    <source>
        <dbReference type="Proteomes" id="UP000031737"/>
    </source>
</evidence>
<dbReference type="Proteomes" id="UP000031737">
    <property type="component" value="Unassembled WGS sequence"/>
</dbReference>
<organism evidence="2 3">
    <name type="scientific">Trypanosoma rangeli SC58</name>
    <dbReference type="NCBI Taxonomy" id="429131"/>
    <lineage>
        <taxon>Eukaryota</taxon>
        <taxon>Discoba</taxon>
        <taxon>Euglenozoa</taxon>
        <taxon>Kinetoplastea</taxon>
        <taxon>Metakinetoplastina</taxon>
        <taxon>Trypanosomatida</taxon>
        <taxon>Trypanosomatidae</taxon>
        <taxon>Trypanosoma</taxon>
        <taxon>Herpetosoma</taxon>
    </lineage>
</organism>
<keyword evidence="1" id="KW-1133">Transmembrane helix</keyword>
<sequence length="82" mass="9296">MGVAARRVEGHAARRNNNNNNNNIRCICFPLSLSLCFTYPFFFFSDNSLLLSFPLHLACGGWWWWAESVAVGEGLGWEQTGR</sequence>
<keyword evidence="1" id="KW-0812">Transmembrane</keyword>
<dbReference type="EMBL" id="AUPL01008596">
    <property type="protein sequence ID" value="ESL04809.1"/>
    <property type="molecule type" value="Genomic_DNA"/>
</dbReference>
<dbReference type="AlphaFoldDB" id="A0A061IRQ1"/>
<reference evidence="2 3" key="1">
    <citation type="submission" date="2013-07" db="EMBL/GenBank/DDBJ databases">
        <authorList>
            <person name="Stoco P.H."/>
            <person name="Wagner G."/>
            <person name="Gerber A."/>
            <person name="Zaha A."/>
            <person name="Thompson C."/>
            <person name="Bartholomeu D.C."/>
            <person name="Luckemeyer D.D."/>
            <person name="Bahia D."/>
            <person name="Loreto E."/>
            <person name="Prestes E.B."/>
            <person name="Lima F.M."/>
            <person name="Rodrigues-Luiz G."/>
            <person name="Vallejo G.A."/>
            <person name="Filho J.F."/>
            <person name="Monteiro K.M."/>
            <person name="Tyler K.M."/>
            <person name="de Almeida L.G."/>
            <person name="Ortiz M.F."/>
            <person name="Siervo M.A."/>
            <person name="de Moraes M.H."/>
            <person name="Cunha O.L."/>
            <person name="Mendonca-Neto R."/>
            <person name="Silva R."/>
            <person name="Teixeira S.M."/>
            <person name="Murta S.M."/>
            <person name="Sincero T.C."/>
            <person name="Mendes T.A."/>
            <person name="Urmenyi T.P."/>
            <person name="Silva V.G."/>
            <person name="da Rocha W.D."/>
            <person name="Andersson B."/>
            <person name="Romanha A.J."/>
            <person name="Steindel M."/>
            <person name="de Vasconcelos A.T."/>
            <person name="Grisard E.C."/>
        </authorList>
    </citation>
    <scope>NUCLEOTIDE SEQUENCE [LARGE SCALE GENOMIC DNA]</scope>
    <source>
        <strain evidence="2 3">SC58</strain>
    </source>
</reference>
<dbReference type="VEuPathDB" id="TriTrypDB:TRSC58_07666"/>
<name>A0A061IRQ1_TRYRA</name>
<comment type="caution">
    <text evidence="2">The sequence shown here is derived from an EMBL/GenBank/DDBJ whole genome shotgun (WGS) entry which is preliminary data.</text>
</comment>
<gene>
    <name evidence="2" type="ORF">TRSC58_07666</name>
</gene>
<keyword evidence="1" id="KW-0472">Membrane</keyword>
<protein>
    <submittedName>
        <fullName evidence="2">Uncharacterized protein</fullName>
    </submittedName>
</protein>